<proteinExistence type="predicted"/>
<name>A0ABV1IXX1_9FIRM</name>
<reference evidence="1 2" key="1">
    <citation type="submission" date="2024-04" db="EMBL/GenBank/DDBJ databases">
        <title>Human intestinal bacterial collection.</title>
        <authorList>
            <person name="Pauvert C."/>
            <person name="Hitch T.C.A."/>
            <person name="Clavel T."/>
        </authorList>
    </citation>
    <scope>NUCLEOTIDE SEQUENCE [LARGE SCALE GENOMIC DNA]</scope>
    <source>
        <strain evidence="1 2">CLA-AA-H249</strain>
    </source>
</reference>
<comment type="caution">
    <text evidence="1">The sequence shown here is derived from an EMBL/GenBank/DDBJ whole genome shotgun (WGS) entry which is preliminary data.</text>
</comment>
<dbReference type="Proteomes" id="UP001482154">
    <property type="component" value="Unassembled WGS sequence"/>
</dbReference>
<gene>
    <name evidence="1" type="ORF">AAAU51_13080</name>
</gene>
<sequence length="87" mass="10281">MTMLQEKAVQMIQNMSDENVGFLIEIIQRLIPQKKYIEIIYQSQSVDPNKEKMQAFQELVDTRDDVKKYLLDDFDPDAELEAARKEK</sequence>
<dbReference type="RefSeq" id="WP_117945352.1">
    <property type="nucleotide sequence ID" value="NZ_JBBNIN010000036.1"/>
</dbReference>
<accession>A0ABV1IXX1</accession>
<evidence type="ECO:0000313" key="1">
    <source>
        <dbReference type="EMBL" id="MEQ2712080.1"/>
    </source>
</evidence>
<protein>
    <submittedName>
        <fullName evidence="1">Uncharacterized protein</fullName>
    </submittedName>
</protein>
<organism evidence="1 2">
    <name type="scientific">Anaerostipes amylophilus</name>
    <dbReference type="NCBI Taxonomy" id="2981779"/>
    <lineage>
        <taxon>Bacteria</taxon>
        <taxon>Bacillati</taxon>
        <taxon>Bacillota</taxon>
        <taxon>Clostridia</taxon>
        <taxon>Lachnospirales</taxon>
        <taxon>Lachnospiraceae</taxon>
        <taxon>Anaerostipes</taxon>
    </lineage>
</organism>
<keyword evidence="2" id="KW-1185">Reference proteome</keyword>
<evidence type="ECO:0000313" key="2">
    <source>
        <dbReference type="Proteomes" id="UP001482154"/>
    </source>
</evidence>
<dbReference type="EMBL" id="JBBNIN010000036">
    <property type="protein sequence ID" value="MEQ2712080.1"/>
    <property type="molecule type" value="Genomic_DNA"/>
</dbReference>